<dbReference type="Proteomes" id="UP000238634">
    <property type="component" value="Unassembled WGS sequence"/>
</dbReference>
<evidence type="ECO:0000313" key="3">
    <source>
        <dbReference type="Proteomes" id="UP000238634"/>
    </source>
</evidence>
<dbReference type="AlphaFoldDB" id="A0A2T1D4X8"/>
<sequence length="145" mass="15555">MVYQKRRSATLEKAQARLRGLQSIHPNLDLGNGLTLQDYAALITTSDTCLQTHNLALSAVDRTRIEFAEVEAAVSILSTRLLSAVVATYGRDSKEYEMAGGKPPSNYKRSKKQPLATNLNQSQNGTIAPTNGATPNGAGAVPLSR</sequence>
<evidence type="ECO:0000256" key="1">
    <source>
        <dbReference type="SAM" id="MobiDB-lite"/>
    </source>
</evidence>
<reference evidence="2 3" key="1">
    <citation type="submission" date="2018-02" db="EMBL/GenBank/DDBJ databases">
        <authorList>
            <person name="Cohen D.B."/>
            <person name="Kent A.D."/>
        </authorList>
    </citation>
    <scope>NUCLEOTIDE SEQUENCE [LARGE SCALE GENOMIC DNA]</scope>
    <source>
        <strain evidence="2 3">ULC007</strain>
    </source>
</reference>
<feature type="compositionally biased region" description="Polar residues" evidence="1">
    <location>
        <begin position="115"/>
        <end position="134"/>
    </location>
</feature>
<evidence type="ECO:0000313" key="2">
    <source>
        <dbReference type="EMBL" id="PSB15563.1"/>
    </source>
</evidence>
<proteinExistence type="predicted"/>
<gene>
    <name evidence="2" type="ORF">C7B65_24160</name>
</gene>
<protein>
    <submittedName>
        <fullName evidence="2">Uncharacterized protein</fullName>
    </submittedName>
</protein>
<accession>A0A2T1D4X8</accession>
<dbReference type="EMBL" id="PVWG01000058">
    <property type="protein sequence ID" value="PSB15563.1"/>
    <property type="molecule type" value="Genomic_DNA"/>
</dbReference>
<dbReference type="OrthoDB" id="531519at2"/>
<reference evidence="2 3" key="2">
    <citation type="submission" date="2018-03" db="EMBL/GenBank/DDBJ databases">
        <title>The ancient ancestry and fast evolution of plastids.</title>
        <authorList>
            <person name="Moore K.R."/>
            <person name="Magnabosco C."/>
            <person name="Momper L."/>
            <person name="Gold D.A."/>
            <person name="Bosak T."/>
            <person name="Fournier G.P."/>
        </authorList>
    </citation>
    <scope>NUCLEOTIDE SEQUENCE [LARGE SCALE GENOMIC DNA]</scope>
    <source>
        <strain evidence="2 3">ULC007</strain>
    </source>
</reference>
<organism evidence="2 3">
    <name type="scientific">Phormidesmis priestleyi ULC007</name>
    <dbReference type="NCBI Taxonomy" id="1920490"/>
    <lineage>
        <taxon>Bacteria</taxon>
        <taxon>Bacillati</taxon>
        <taxon>Cyanobacteriota</taxon>
        <taxon>Cyanophyceae</taxon>
        <taxon>Leptolyngbyales</taxon>
        <taxon>Leptolyngbyaceae</taxon>
        <taxon>Phormidesmis</taxon>
    </lineage>
</organism>
<dbReference type="RefSeq" id="WP_073075000.1">
    <property type="nucleotide sequence ID" value="NZ_MPPI01000055.1"/>
</dbReference>
<name>A0A2T1D4X8_9CYAN</name>
<comment type="caution">
    <text evidence="2">The sequence shown here is derived from an EMBL/GenBank/DDBJ whole genome shotgun (WGS) entry which is preliminary data.</text>
</comment>
<feature type="region of interest" description="Disordered" evidence="1">
    <location>
        <begin position="93"/>
        <end position="145"/>
    </location>
</feature>
<keyword evidence="3" id="KW-1185">Reference proteome</keyword>